<evidence type="ECO:0000313" key="1">
    <source>
        <dbReference type="EMBL" id="KAF7268335.1"/>
    </source>
</evidence>
<comment type="caution">
    <text evidence="1">The sequence shown here is derived from an EMBL/GenBank/DDBJ whole genome shotgun (WGS) entry which is preliminary data.</text>
</comment>
<dbReference type="AlphaFoldDB" id="A0A834M675"/>
<proteinExistence type="predicted"/>
<dbReference type="Proteomes" id="UP000625711">
    <property type="component" value="Unassembled WGS sequence"/>
</dbReference>
<protein>
    <submittedName>
        <fullName evidence="1">Uncharacterized protein</fullName>
    </submittedName>
</protein>
<name>A0A834M675_RHYFE</name>
<reference evidence="1" key="1">
    <citation type="submission" date="2020-08" db="EMBL/GenBank/DDBJ databases">
        <title>Genome sequencing and assembly of the red palm weevil Rhynchophorus ferrugineus.</title>
        <authorList>
            <person name="Dias G.B."/>
            <person name="Bergman C.M."/>
            <person name="Manee M."/>
        </authorList>
    </citation>
    <scope>NUCLEOTIDE SEQUENCE</scope>
    <source>
        <strain evidence="1">AA-2017</strain>
        <tissue evidence="1">Whole larva</tissue>
    </source>
</reference>
<accession>A0A834M675</accession>
<gene>
    <name evidence="1" type="ORF">GWI33_018526</name>
</gene>
<sequence>MQNSARRHFPKRNLRVGDLNQLMHEILIDRTERNPKNLAAAAPLIFPILSFQVSDTSQWETNRVLTGPLSLEDIVALDPTENKGEQAKLKEILPHYDGPCERTAVPPPSGMIILSIFLWPLGLDAVTA</sequence>
<dbReference type="EMBL" id="JAACXV010014332">
    <property type="protein sequence ID" value="KAF7268335.1"/>
    <property type="molecule type" value="Genomic_DNA"/>
</dbReference>
<keyword evidence="2" id="KW-1185">Reference proteome</keyword>
<evidence type="ECO:0000313" key="2">
    <source>
        <dbReference type="Proteomes" id="UP000625711"/>
    </source>
</evidence>
<organism evidence="1 2">
    <name type="scientific">Rhynchophorus ferrugineus</name>
    <name type="common">Red palm weevil</name>
    <name type="synonym">Curculio ferrugineus</name>
    <dbReference type="NCBI Taxonomy" id="354439"/>
    <lineage>
        <taxon>Eukaryota</taxon>
        <taxon>Metazoa</taxon>
        <taxon>Ecdysozoa</taxon>
        <taxon>Arthropoda</taxon>
        <taxon>Hexapoda</taxon>
        <taxon>Insecta</taxon>
        <taxon>Pterygota</taxon>
        <taxon>Neoptera</taxon>
        <taxon>Endopterygota</taxon>
        <taxon>Coleoptera</taxon>
        <taxon>Polyphaga</taxon>
        <taxon>Cucujiformia</taxon>
        <taxon>Curculionidae</taxon>
        <taxon>Dryophthorinae</taxon>
        <taxon>Rhynchophorus</taxon>
    </lineage>
</organism>